<dbReference type="GO" id="GO:0005634">
    <property type="term" value="C:nucleus"/>
    <property type="evidence" value="ECO:0007669"/>
    <property type="project" value="TreeGrafter"/>
</dbReference>
<dbReference type="EMBL" id="CM029041">
    <property type="protein sequence ID" value="KAG2628095.1"/>
    <property type="molecule type" value="Genomic_DNA"/>
</dbReference>
<evidence type="ECO:0000256" key="5">
    <source>
        <dbReference type="PIRSR" id="PIRSR604808-2"/>
    </source>
</evidence>
<dbReference type="GO" id="GO:0046872">
    <property type="term" value="F:metal ion binding"/>
    <property type="evidence" value="ECO:0007669"/>
    <property type="project" value="UniProtKB-KW"/>
</dbReference>
<dbReference type="GO" id="GO:0003906">
    <property type="term" value="F:DNA-(apurinic or apyrimidinic site) endonuclease activity"/>
    <property type="evidence" value="ECO:0007669"/>
    <property type="project" value="TreeGrafter"/>
</dbReference>
<dbReference type="PANTHER" id="PTHR22748">
    <property type="entry name" value="AP ENDONUCLEASE"/>
    <property type="match status" value="1"/>
</dbReference>
<dbReference type="InterPro" id="IPR004808">
    <property type="entry name" value="AP_endonuc_1"/>
</dbReference>
<dbReference type="SUPFAM" id="SSF56219">
    <property type="entry name" value="DNase I-like"/>
    <property type="match status" value="1"/>
</dbReference>
<gene>
    <name evidence="8" type="ORF">PVAP13_3KG227943</name>
</gene>
<sequence length="234" mass="26560">MNDDKCIIFNWNVRGLNSVARRDVVRGLVNDHRCSVVCLQETKLACVDDNVIIQTLGQQFVGSYFYLPAQGTRGGVIVACSHDLYTLQSVTTGQYSIAAIITSRADNSQWSITGVYGPQEDQEKIQFRPCLDLYSEMCSLRHQMLPSWIILGDFNLIYRACDKNTDRVNRGMMHRFKSALDNLELKEIHLHGRKYIWSSETDSPTLTKIDHVFCTKEGNEPPAQLYAGPVFLSF</sequence>
<reference evidence="8" key="1">
    <citation type="submission" date="2020-05" db="EMBL/GenBank/DDBJ databases">
        <title>WGS assembly of Panicum virgatum.</title>
        <authorList>
            <person name="Lovell J.T."/>
            <person name="Jenkins J."/>
            <person name="Shu S."/>
            <person name="Juenger T.E."/>
            <person name="Schmutz J."/>
        </authorList>
    </citation>
    <scope>NUCLEOTIDE SEQUENCE</scope>
    <source>
        <strain evidence="8">AP13</strain>
    </source>
</reference>
<evidence type="ECO:0000313" key="8">
    <source>
        <dbReference type="EMBL" id="KAG2628095.1"/>
    </source>
</evidence>
<dbReference type="AlphaFoldDB" id="A0A8T0V1I0"/>
<organism evidence="8 9">
    <name type="scientific">Panicum virgatum</name>
    <name type="common">Blackwell switchgrass</name>
    <dbReference type="NCBI Taxonomy" id="38727"/>
    <lineage>
        <taxon>Eukaryota</taxon>
        <taxon>Viridiplantae</taxon>
        <taxon>Streptophyta</taxon>
        <taxon>Embryophyta</taxon>
        <taxon>Tracheophyta</taxon>
        <taxon>Spermatophyta</taxon>
        <taxon>Magnoliopsida</taxon>
        <taxon>Liliopsida</taxon>
        <taxon>Poales</taxon>
        <taxon>Poaceae</taxon>
        <taxon>PACMAD clade</taxon>
        <taxon>Panicoideae</taxon>
        <taxon>Panicodae</taxon>
        <taxon>Paniceae</taxon>
        <taxon>Panicinae</taxon>
        <taxon>Panicum</taxon>
        <taxon>Panicum sect. Hiantes</taxon>
    </lineage>
</organism>
<dbReference type="InterPro" id="IPR036691">
    <property type="entry name" value="Endo/exonu/phosph_ase_sf"/>
</dbReference>
<evidence type="ECO:0000256" key="4">
    <source>
        <dbReference type="ARBA" id="ARBA00022842"/>
    </source>
</evidence>
<comment type="cofactor">
    <cofactor evidence="5">
        <name>Mg(2+)</name>
        <dbReference type="ChEBI" id="CHEBI:18420"/>
    </cofactor>
    <cofactor evidence="5">
        <name>Mn(2+)</name>
        <dbReference type="ChEBI" id="CHEBI:29035"/>
    </cofactor>
    <text evidence="5">Probably binds two magnesium or manganese ions per subunit.</text>
</comment>
<keyword evidence="2 5" id="KW-0479">Metal-binding</keyword>
<evidence type="ECO:0000256" key="1">
    <source>
        <dbReference type="ARBA" id="ARBA00007092"/>
    </source>
</evidence>
<evidence type="ECO:0000259" key="7">
    <source>
        <dbReference type="Pfam" id="PF03372"/>
    </source>
</evidence>
<keyword evidence="3" id="KW-0378">Hydrolase</keyword>
<comment type="similarity">
    <text evidence="1">Belongs to the DNA repair enzymes AP/ExoA family.</text>
</comment>
<feature type="domain" description="Endonuclease/exonuclease/phosphatase" evidence="7">
    <location>
        <begin position="11"/>
        <end position="216"/>
    </location>
</feature>
<accession>A0A8T0V1I0</accession>
<dbReference type="Gene3D" id="3.60.10.10">
    <property type="entry name" value="Endonuclease/exonuclease/phosphatase"/>
    <property type="match status" value="1"/>
</dbReference>
<evidence type="ECO:0000256" key="2">
    <source>
        <dbReference type="ARBA" id="ARBA00022723"/>
    </source>
</evidence>
<feature type="binding site" evidence="5">
    <location>
        <position position="153"/>
    </location>
    <ligand>
        <name>Mg(2+)</name>
        <dbReference type="ChEBI" id="CHEBI:18420"/>
        <label>1</label>
    </ligand>
</feature>
<evidence type="ECO:0000256" key="6">
    <source>
        <dbReference type="PIRSR" id="PIRSR604808-3"/>
    </source>
</evidence>
<keyword evidence="4 5" id="KW-0460">Magnesium</keyword>
<feature type="binding site" evidence="5">
    <location>
        <position position="155"/>
    </location>
    <ligand>
        <name>Mg(2+)</name>
        <dbReference type="ChEBI" id="CHEBI:18420"/>
        <label>1</label>
    </ligand>
</feature>
<evidence type="ECO:0000256" key="3">
    <source>
        <dbReference type="ARBA" id="ARBA00022801"/>
    </source>
</evidence>
<keyword evidence="5" id="KW-0464">Manganese</keyword>
<name>A0A8T0V1I0_PANVG</name>
<protein>
    <recommendedName>
        <fullName evidence="7">Endonuclease/exonuclease/phosphatase domain-containing protein</fullName>
    </recommendedName>
</protein>
<proteinExistence type="inferred from homology"/>
<comment type="caution">
    <text evidence="8">The sequence shown here is derived from an EMBL/GenBank/DDBJ whole genome shotgun (WGS) entry which is preliminary data.</text>
</comment>
<dbReference type="Proteomes" id="UP000823388">
    <property type="component" value="Chromosome 3K"/>
</dbReference>
<dbReference type="PANTHER" id="PTHR22748:SF19">
    <property type="entry name" value="ENDONUCLEASE_EXONUCLEASE_PHOSPHATASE DOMAIN-CONTAINING PROTEIN"/>
    <property type="match status" value="1"/>
</dbReference>
<dbReference type="GO" id="GO:0008081">
    <property type="term" value="F:phosphoric diester hydrolase activity"/>
    <property type="evidence" value="ECO:0007669"/>
    <property type="project" value="TreeGrafter"/>
</dbReference>
<dbReference type="GO" id="GO:0006284">
    <property type="term" value="P:base-excision repair"/>
    <property type="evidence" value="ECO:0007669"/>
    <property type="project" value="TreeGrafter"/>
</dbReference>
<feature type="site" description="Transition state stabilizer" evidence="6">
    <location>
        <position position="155"/>
    </location>
</feature>
<feature type="binding site" evidence="5">
    <location>
        <position position="12"/>
    </location>
    <ligand>
        <name>Mg(2+)</name>
        <dbReference type="ChEBI" id="CHEBI:18420"/>
        <label>1</label>
    </ligand>
</feature>
<feature type="binding site" evidence="5">
    <location>
        <position position="41"/>
    </location>
    <ligand>
        <name>Mg(2+)</name>
        <dbReference type="ChEBI" id="CHEBI:18420"/>
        <label>1</label>
    </ligand>
</feature>
<evidence type="ECO:0000313" key="9">
    <source>
        <dbReference type="Proteomes" id="UP000823388"/>
    </source>
</evidence>
<dbReference type="InterPro" id="IPR005135">
    <property type="entry name" value="Endo/exonuclease/phosphatase"/>
</dbReference>
<dbReference type="GO" id="GO:0008311">
    <property type="term" value="F:double-stranded DNA 3'-5' DNA exonuclease activity"/>
    <property type="evidence" value="ECO:0007669"/>
    <property type="project" value="TreeGrafter"/>
</dbReference>
<dbReference type="Pfam" id="PF03372">
    <property type="entry name" value="Exo_endo_phos"/>
    <property type="match status" value="1"/>
</dbReference>
<keyword evidence="9" id="KW-1185">Reference proteome</keyword>